<dbReference type="NCBIfam" id="TIGR01464">
    <property type="entry name" value="hemE"/>
    <property type="match status" value="1"/>
</dbReference>
<dbReference type="UniPathway" id="UPA00251">
    <property type="reaction ID" value="UER00321"/>
</dbReference>
<evidence type="ECO:0000256" key="1">
    <source>
        <dbReference type="ARBA" id="ARBA00004804"/>
    </source>
</evidence>
<evidence type="ECO:0000256" key="2">
    <source>
        <dbReference type="ARBA" id="ARBA00009935"/>
    </source>
</evidence>
<gene>
    <name evidence="11" type="ORF">LX69_01156</name>
</gene>
<accession>A0A2W7Q8U9</accession>
<evidence type="ECO:0000256" key="9">
    <source>
        <dbReference type="RuleBase" id="RU004169"/>
    </source>
</evidence>
<dbReference type="AlphaFoldDB" id="A0A2W7Q8U9"/>
<keyword evidence="4 8" id="KW-0210">Decarboxylase</keyword>
<dbReference type="EC" id="4.1.1.37" evidence="3 7"/>
<dbReference type="Gene3D" id="3.20.20.210">
    <property type="match status" value="1"/>
</dbReference>
<dbReference type="InterPro" id="IPR038071">
    <property type="entry name" value="UROD/MetE-like_sf"/>
</dbReference>
<comment type="caution">
    <text evidence="11">The sequence shown here is derived from an EMBL/GenBank/DDBJ whole genome shotgun (WGS) entry which is preliminary data.</text>
</comment>
<dbReference type="InterPro" id="IPR000257">
    <property type="entry name" value="Uroporphyrinogen_deCOase"/>
</dbReference>
<dbReference type="GO" id="GO:0005829">
    <property type="term" value="C:cytosol"/>
    <property type="evidence" value="ECO:0007669"/>
    <property type="project" value="TreeGrafter"/>
</dbReference>
<feature type="domain" description="Uroporphyrinogen decarboxylase (URO-D)" evidence="10">
    <location>
        <begin position="21"/>
        <end position="30"/>
    </location>
</feature>
<evidence type="ECO:0000256" key="8">
    <source>
        <dbReference type="RuleBase" id="RU000554"/>
    </source>
</evidence>
<dbReference type="PROSITE" id="PS00906">
    <property type="entry name" value="UROD_1"/>
    <property type="match status" value="1"/>
</dbReference>
<dbReference type="Pfam" id="PF01208">
    <property type="entry name" value="URO-D"/>
    <property type="match status" value="1"/>
</dbReference>
<dbReference type="RefSeq" id="WP_111444860.1">
    <property type="nucleotide sequence ID" value="NZ_QKZK01000007.1"/>
</dbReference>
<reference evidence="11 12" key="1">
    <citation type="submission" date="2018-06" db="EMBL/GenBank/DDBJ databases">
        <title>Genomic Encyclopedia of Archaeal and Bacterial Type Strains, Phase II (KMG-II): from individual species to whole genera.</title>
        <authorList>
            <person name="Goeker M."/>
        </authorList>
    </citation>
    <scope>NUCLEOTIDE SEQUENCE [LARGE SCALE GENOMIC DNA]</scope>
    <source>
        <strain evidence="11 12">DSM 6779</strain>
    </source>
</reference>
<keyword evidence="5 8" id="KW-0456">Lyase</keyword>
<evidence type="ECO:0000256" key="7">
    <source>
        <dbReference type="NCBIfam" id="TIGR01464"/>
    </source>
</evidence>
<name>A0A2W7Q8U9_9BACT</name>
<evidence type="ECO:0000256" key="3">
    <source>
        <dbReference type="ARBA" id="ARBA00012288"/>
    </source>
</evidence>
<comment type="similarity">
    <text evidence="2 9">Belongs to the uroporphyrinogen decarboxylase family.</text>
</comment>
<evidence type="ECO:0000256" key="5">
    <source>
        <dbReference type="ARBA" id="ARBA00023239"/>
    </source>
</evidence>
<evidence type="ECO:0000259" key="10">
    <source>
        <dbReference type="PROSITE" id="PS00906"/>
    </source>
</evidence>
<dbReference type="PANTHER" id="PTHR21091">
    <property type="entry name" value="METHYLTETRAHYDROFOLATE:HOMOCYSTEINE METHYLTRANSFERASE RELATED"/>
    <property type="match status" value="1"/>
</dbReference>
<comment type="pathway">
    <text evidence="1 8">Porphyrin-containing compound metabolism; protoporphyrin-IX biosynthesis; coproporphyrinogen-III from 5-aminolevulinate: step 4/4.</text>
</comment>
<keyword evidence="6 8" id="KW-0627">Porphyrin biosynthesis</keyword>
<evidence type="ECO:0000313" key="12">
    <source>
        <dbReference type="Proteomes" id="UP000249239"/>
    </source>
</evidence>
<dbReference type="SUPFAM" id="SSF51726">
    <property type="entry name" value="UROD/MetE-like"/>
    <property type="match status" value="1"/>
</dbReference>
<evidence type="ECO:0000256" key="6">
    <source>
        <dbReference type="ARBA" id="ARBA00023244"/>
    </source>
</evidence>
<dbReference type="Proteomes" id="UP000249239">
    <property type="component" value="Unassembled WGS sequence"/>
</dbReference>
<dbReference type="EMBL" id="QKZK01000007">
    <property type="protein sequence ID" value="PZX18119.1"/>
    <property type="molecule type" value="Genomic_DNA"/>
</dbReference>
<evidence type="ECO:0000256" key="4">
    <source>
        <dbReference type="ARBA" id="ARBA00022793"/>
    </source>
</evidence>
<dbReference type="InterPro" id="IPR006361">
    <property type="entry name" value="Uroporphyrinogen_deCO2ase_HemE"/>
</dbReference>
<dbReference type="GO" id="GO:0004853">
    <property type="term" value="F:uroporphyrinogen decarboxylase activity"/>
    <property type="evidence" value="ECO:0007669"/>
    <property type="project" value="UniProtKB-UniRule"/>
</dbReference>
<dbReference type="PANTHER" id="PTHR21091:SF169">
    <property type="entry name" value="UROPORPHYRINOGEN DECARBOXYLASE"/>
    <property type="match status" value="1"/>
</dbReference>
<proteinExistence type="inferred from homology"/>
<dbReference type="OrthoDB" id="9806656at2"/>
<dbReference type="GO" id="GO:0019353">
    <property type="term" value="P:protoporphyrinogen IX biosynthetic process from glutamate"/>
    <property type="evidence" value="ECO:0007669"/>
    <property type="project" value="TreeGrafter"/>
</dbReference>
<protein>
    <recommendedName>
        <fullName evidence="3 7">Uroporphyrinogen decarboxylase</fullName>
        <ecNumber evidence="3 7">4.1.1.37</ecNumber>
    </recommendedName>
</protein>
<sequence>MTSFQNPFIATLNGQSAMRPPVWFMRQAGRVLPNYLKLKANHTFAGLLEDADLAARVTLLPIDDLGVDAAILFSDILVVPQALGMQLDFTDHGPVFGTPLHRAANPLAGLKADASKLEHVYRAIDRIVATRNPNTPLIGFCGAPLTVFCFMFRDNVRDITFKHAIEFLYKERHQAEIILDALTDMSIEYALNQVKHGVDAFQLFETYGGLIPQDLYVDLILPRAARILQAVRGAGVKTIYLPKDLGYGITAITPEMTDFVSIDWHMPLATARQLVHPAIGLQGNLDPRLLYASQPVIEKELEKYLAFGRIHHDWIFNLGHGLLPDIPFENVKFVVDWVKQASWNR</sequence>
<organism evidence="11 12">
    <name type="scientific">Breznakibacter xylanolyticus</name>
    <dbReference type="NCBI Taxonomy" id="990"/>
    <lineage>
        <taxon>Bacteria</taxon>
        <taxon>Pseudomonadati</taxon>
        <taxon>Bacteroidota</taxon>
        <taxon>Bacteroidia</taxon>
        <taxon>Marinilabiliales</taxon>
        <taxon>Marinilabiliaceae</taxon>
        <taxon>Breznakibacter</taxon>
    </lineage>
</organism>
<evidence type="ECO:0000313" key="11">
    <source>
        <dbReference type="EMBL" id="PZX18119.1"/>
    </source>
</evidence>
<keyword evidence="12" id="KW-1185">Reference proteome</keyword>
<comment type="catalytic activity">
    <reaction evidence="8">
        <text>uroporphyrinogen III + 4 H(+) = coproporphyrinogen III + 4 CO2</text>
        <dbReference type="Rhea" id="RHEA:19865"/>
        <dbReference type="ChEBI" id="CHEBI:15378"/>
        <dbReference type="ChEBI" id="CHEBI:16526"/>
        <dbReference type="ChEBI" id="CHEBI:57308"/>
        <dbReference type="ChEBI" id="CHEBI:57309"/>
        <dbReference type="EC" id="4.1.1.37"/>
    </reaction>
</comment>